<proteinExistence type="predicted"/>
<dbReference type="AlphaFoldDB" id="A0A9D9ECE8"/>
<sequence length="434" mass="48891">MEDVYEGVISDAMKSEVRNYFSGILSGEDIVFGHDVRLELEYVADNAGAVWSAWREANDRYSEEKLIDIAPLSEASSGKWTLPVELEPSADMPYYLGVKGNRPDGGWPLYLYLHGSGDKESEWATGLSLCGNFNDAPSMYFIPQIPNTGQWYRWWQRSKQYAWEKLLRLAFVSGEVDPDKVFFFGISEGGYGSQRLASFYADYLAGAGPMAGGEPLKNAPAENCANIAFSLRTGAEDSGFGRNRLTGYTKDEFDRLEQLHAGYYEHWVELIPGDGHGIDYSPTTPWLASHERTPWPKYFCWENFEMDGRYRDGFCNIHVIERSNQDASSRTVYEMNIEGNNVNMTVRNVSYETVETVSGIEMKFEKSYEDVSRGRFVIYLNDNLVNLSEPVVVTVNGKTVFEGIPEPSLGMMVSSCALFGDPMRIYPCGVEVNL</sequence>
<dbReference type="EMBL" id="JADIMO010000011">
    <property type="protein sequence ID" value="MBO8444173.1"/>
    <property type="molecule type" value="Genomic_DNA"/>
</dbReference>
<dbReference type="InterPro" id="IPR050955">
    <property type="entry name" value="Plant_Biomass_Hydrol_Est"/>
</dbReference>
<reference evidence="2" key="2">
    <citation type="journal article" date="2021" name="PeerJ">
        <title>Extensive microbial diversity within the chicken gut microbiome revealed by metagenomics and culture.</title>
        <authorList>
            <person name="Gilroy R."/>
            <person name="Ravi A."/>
            <person name="Getino M."/>
            <person name="Pursley I."/>
            <person name="Horton D.L."/>
            <person name="Alikhan N.F."/>
            <person name="Baker D."/>
            <person name="Gharbi K."/>
            <person name="Hall N."/>
            <person name="Watson M."/>
            <person name="Adriaenssens E.M."/>
            <person name="Foster-Nyarko E."/>
            <person name="Jarju S."/>
            <person name="Secka A."/>
            <person name="Antonio M."/>
            <person name="Oren A."/>
            <person name="Chaudhuri R.R."/>
            <person name="La Ragione R."/>
            <person name="Hildebrand F."/>
            <person name="Pallen M.J."/>
        </authorList>
    </citation>
    <scope>NUCLEOTIDE SEQUENCE</scope>
    <source>
        <strain evidence="2">D5-748</strain>
    </source>
</reference>
<dbReference type="Proteomes" id="UP000823619">
    <property type="component" value="Unassembled WGS sequence"/>
</dbReference>
<name>A0A9D9ECE8_9BACT</name>
<accession>A0A9D9ECE8</accession>
<organism evidence="2 3">
    <name type="scientific">Candidatus Cryptobacteroides merdavium</name>
    <dbReference type="NCBI Taxonomy" id="2840769"/>
    <lineage>
        <taxon>Bacteria</taxon>
        <taxon>Pseudomonadati</taxon>
        <taxon>Bacteroidota</taxon>
        <taxon>Bacteroidia</taxon>
        <taxon>Bacteroidales</taxon>
        <taxon>Candidatus Cryptobacteroides</taxon>
    </lineage>
</organism>
<evidence type="ECO:0000313" key="3">
    <source>
        <dbReference type="Proteomes" id="UP000823619"/>
    </source>
</evidence>
<dbReference type="InterPro" id="IPR029058">
    <property type="entry name" value="AB_hydrolase_fold"/>
</dbReference>
<protein>
    <recommendedName>
        <fullName evidence="4">Poly(3-hydroxybutyrate) depolymerase</fullName>
    </recommendedName>
</protein>
<reference evidence="2" key="1">
    <citation type="submission" date="2020-10" db="EMBL/GenBank/DDBJ databases">
        <authorList>
            <person name="Gilroy R."/>
        </authorList>
    </citation>
    <scope>NUCLEOTIDE SEQUENCE</scope>
    <source>
        <strain evidence="2">D5-748</strain>
    </source>
</reference>
<gene>
    <name evidence="2" type="ORF">IAC23_00540</name>
</gene>
<dbReference type="SUPFAM" id="SSF53474">
    <property type="entry name" value="alpha/beta-Hydrolases"/>
    <property type="match status" value="1"/>
</dbReference>
<dbReference type="Gene3D" id="3.40.50.1820">
    <property type="entry name" value="alpha/beta hydrolase"/>
    <property type="match status" value="1"/>
</dbReference>
<keyword evidence="1" id="KW-0732">Signal</keyword>
<comment type="caution">
    <text evidence="2">The sequence shown here is derived from an EMBL/GenBank/DDBJ whole genome shotgun (WGS) entry which is preliminary data.</text>
</comment>
<evidence type="ECO:0000256" key="1">
    <source>
        <dbReference type="ARBA" id="ARBA00022729"/>
    </source>
</evidence>
<dbReference type="PANTHER" id="PTHR43037">
    <property type="entry name" value="UNNAMED PRODUCT-RELATED"/>
    <property type="match status" value="1"/>
</dbReference>
<evidence type="ECO:0000313" key="2">
    <source>
        <dbReference type="EMBL" id="MBO8444173.1"/>
    </source>
</evidence>
<evidence type="ECO:0008006" key="4">
    <source>
        <dbReference type="Google" id="ProtNLM"/>
    </source>
</evidence>
<dbReference type="PANTHER" id="PTHR43037:SF1">
    <property type="entry name" value="BLL1128 PROTEIN"/>
    <property type="match status" value="1"/>
</dbReference>